<protein>
    <submittedName>
        <fullName evidence="4">SDR family oxidoreductase</fullName>
    </submittedName>
</protein>
<evidence type="ECO:0000256" key="1">
    <source>
        <dbReference type="ARBA" id="ARBA00022857"/>
    </source>
</evidence>
<comment type="caution">
    <text evidence="4">The sequence shown here is derived from an EMBL/GenBank/DDBJ whole genome shotgun (WGS) entry which is preliminary data.</text>
</comment>
<keyword evidence="1" id="KW-0521">NADP</keyword>
<dbReference type="AlphaFoldDB" id="A0A418WHP7"/>
<dbReference type="InterPro" id="IPR057326">
    <property type="entry name" value="KR_dom"/>
</dbReference>
<dbReference type="GO" id="GO:0009062">
    <property type="term" value="P:fatty acid catabolic process"/>
    <property type="evidence" value="ECO:0007669"/>
    <property type="project" value="InterPro"/>
</dbReference>
<dbReference type="OrthoDB" id="9797020at2"/>
<dbReference type="PANTHER" id="PTHR43296:SF2">
    <property type="entry name" value="PEROXISOMAL 2,4-DIENOYL-COA REDUCTASE [(3E)-ENOYL-COA-PRODUCING]"/>
    <property type="match status" value="1"/>
</dbReference>
<dbReference type="SUPFAM" id="SSF51735">
    <property type="entry name" value="NAD(P)-binding Rossmann-fold domains"/>
    <property type="match status" value="1"/>
</dbReference>
<dbReference type="Proteomes" id="UP000284605">
    <property type="component" value="Unassembled WGS sequence"/>
</dbReference>
<evidence type="ECO:0000256" key="2">
    <source>
        <dbReference type="ARBA" id="ARBA00023002"/>
    </source>
</evidence>
<name>A0A418WHP7_9PROT</name>
<proteinExistence type="predicted"/>
<dbReference type="GO" id="GO:0008670">
    <property type="term" value="F:2,4-dienoyl-CoA reductase (NADPH) activity"/>
    <property type="evidence" value="ECO:0007669"/>
    <property type="project" value="InterPro"/>
</dbReference>
<dbReference type="PANTHER" id="PTHR43296">
    <property type="entry name" value="PEROXISOMAL 2,4-DIENOYL-COA REDUCTASE"/>
    <property type="match status" value="1"/>
</dbReference>
<keyword evidence="5" id="KW-1185">Reference proteome</keyword>
<dbReference type="InterPro" id="IPR045017">
    <property type="entry name" value="DECR2-like"/>
</dbReference>
<feature type="domain" description="Ketoreductase" evidence="3">
    <location>
        <begin position="14"/>
        <end position="154"/>
    </location>
</feature>
<sequence length="298" mass="31520">MTAGPFRADALAAKRILVTGGGSGLGAEIARGFAQHGATVYICGRRQGLLSETAARLSQETGGRVVALACDLRNPQSIDEMFAAIWAEGPLTGLVNNAAANFVAPTKSLSPRGYEAVRSTVMDGSFYVTLAAGKRWIADGVTGSVVSNLVTWVWTGSPFVVPAAMAKTAIHAMTMSLAVEWGPYGIRLNAVAPGPFPTEGAWEKLNPIPETSAGATQADQVPMRRFGKMHELQNLMIFLMSDGCEYLTGQTIAIDGAHHLAAPSTFAGLSDLTDEQWAAARERIKAASDRDKQQRTVG</sequence>
<evidence type="ECO:0000313" key="5">
    <source>
        <dbReference type="Proteomes" id="UP000284605"/>
    </source>
</evidence>
<dbReference type="Pfam" id="PF13561">
    <property type="entry name" value="adh_short_C2"/>
    <property type="match status" value="1"/>
</dbReference>
<keyword evidence="2" id="KW-0560">Oxidoreductase</keyword>
<dbReference type="EMBL" id="QYUK01000011">
    <property type="protein sequence ID" value="RJF89419.1"/>
    <property type="molecule type" value="Genomic_DNA"/>
</dbReference>
<evidence type="ECO:0000313" key="4">
    <source>
        <dbReference type="EMBL" id="RJF89419.1"/>
    </source>
</evidence>
<gene>
    <name evidence="4" type="ORF">D3874_22610</name>
</gene>
<organism evidence="4 5">
    <name type="scientific">Oleomonas cavernae</name>
    <dbReference type="NCBI Taxonomy" id="2320859"/>
    <lineage>
        <taxon>Bacteria</taxon>
        <taxon>Pseudomonadati</taxon>
        <taxon>Pseudomonadota</taxon>
        <taxon>Alphaproteobacteria</taxon>
        <taxon>Acetobacterales</taxon>
        <taxon>Acetobacteraceae</taxon>
        <taxon>Oleomonas</taxon>
    </lineage>
</organism>
<dbReference type="SMART" id="SM00822">
    <property type="entry name" value="PKS_KR"/>
    <property type="match status" value="1"/>
</dbReference>
<reference evidence="4 5" key="1">
    <citation type="submission" date="2018-09" db="EMBL/GenBank/DDBJ databases">
        <authorList>
            <person name="Zhu H."/>
        </authorList>
    </citation>
    <scope>NUCLEOTIDE SEQUENCE [LARGE SCALE GENOMIC DNA]</scope>
    <source>
        <strain evidence="4 5">K1W22B-8</strain>
    </source>
</reference>
<accession>A0A418WHP7</accession>
<dbReference type="PRINTS" id="PR00081">
    <property type="entry name" value="GDHRDH"/>
</dbReference>
<dbReference type="InterPro" id="IPR036291">
    <property type="entry name" value="NAD(P)-bd_dom_sf"/>
</dbReference>
<dbReference type="Gene3D" id="3.40.50.720">
    <property type="entry name" value="NAD(P)-binding Rossmann-like Domain"/>
    <property type="match status" value="1"/>
</dbReference>
<dbReference type="RefSeq" id="WP_119781241.1">
    <property type="nucleotide sequence ID" value="NZ_QYUK01000011.1"/>
</dbReference>
<dbReference type="InterPro" id="IPR002347">
    <property type="entry name" value="SDR_fam"/>
</dbReference>
<evidence type="ECO:0000259" key="3">
    <source>
        <dbReference type="SMART" id="SM00822"/>
    </source>
</evidence>
<dbReference type="CDD" id="cd05369">
    <property type="entry name" value="TER_DECR_SDR_a"/>
    <property type="match status" value="1"/>
</dbReference>